<evidence type="ECO:0000313" key="3">
    <source>
        <dbReference type="EMBL" id="KAK3250307.1"/>
    </source>
</evidence>
<dbReference type="PANTHER" id="PTHR19316:SF18">
    <property type="entry name" value="HSP70-BINDING PROTEIN 1"/>
    <property type="match status" value="1"/>
</dbReference>
<dbReference type="EMBL" id="LGRX02026801">
    <property type="protein sequence ID" value="KAK3250307.1"/>
    <property type="molecule type" value="Genomic_DNA"/>
</dbReference>
<name>A0AAE0C8D9_9CHLO</name>
<dbReference type="Gene3D" id="1.25.10.10">
    <property type="entry name" value="Leucine-rich Repeat Variant"/>
    <property type="match status" value="1"/>
</dbReference>
<dbReference type="GO" id="GO:0000774">
    <property type="term" value="F:adenyl-nucleotide exchange factor activity"/>
    <property type="evidence" value="ECO:0007669"/>
    <property type="project" value="TreeGrafter"/>
</dbReference>
<proteinExistence type="predicted"/>
<dbReference type="GO" id="GO:0005783">
    <property type="term" value="C:endoplasmic reticulum"/>
    <property type="evidence" value="ECO:0007669"/>
    <property type="project" value="TreeGrafter"/>
</dbReference>
<reference evidence="3 5" key="1">
    <citation type="journal article" date="2015" name="Genome Biol. Evol.">
        <title>Comparative Genomics of a Bacterivorous Green Alga Reveals Evolutionary Causalities and Consequences of Phago-Mixotrophic Mode of Nutrition.</title>
        <authorList>
            <person name="Burns J.A."/>
            <person name="Paasch A."/>
            <person name="Narechania A."/>
            <person name="Kim E."/>
        </authorList>
    </citation>
    <scope>NUCLEOTIDE SEQUENCE [LARGE SCALE GENOMIC DNA]</scope>
    <source>
        <strain evidence="3">PLY_AMNH</strain>
    </source>
</reference>
<sequence length="308" mass="34139">MSSSGEPDWSGLLKWSLNYCDGTTKPQELPAEERAWLEAAMKDQVIDEVSVMKQINGFLSKEAEEGVSEAELVETKEELLEELQDIVDSIDRARDLTSIGGFPVLMELLSSRHEGLRWRSAEVIATSVQNNPPVQQWALDQAALPALICLCSDPVETCKVKALLALSCLIRGHEPAQNAFRESEGLQLLCKLVTSEDTKVGRKAVQLLRHLLRDNVSEYQAAVDLNLLDSLRNLVASSDMMVREQALQLLLECCSQDNIVSKVQALPGLQSTLQARLKEISSMDKEDQEASREEQSAITRLISSVFTS</sequence>
<feature type="domain" description="Nucleotide exchange factor Fes1" evidence="2">
    <location>
        <begin position="11"/>
        <end position="96"/>
    </location>
</feature>
<evidence type="ECO:0000313" key="4">
    <source>
        <dbReference type="EMBL" id="KAK3262183.1"/>
    </source>
</evidence>
<gene>
    <name evidence="4" type="ORF">CYMTET_28944</name>
    <name evidence="3" type="ORF">CYMTET_40308</name>
</gene>
<keyword evidence="1" id="KW-0677">Repeat</keyword>
<dbReference type="InterPro" id="IPR013918">
    <property type="entry name" value="Nucleotide_exch_fac_Fes1"/>
</dbReference>
<keyword evidence="5" id="KW-1185">Reference proteome</keyword>
<dbReference type="InterPro" id="IPR016024">
    <property type="entry name" value="ARM-type_fold"/>
</dbReference>
<evidence type="ECO:0000256" key="1">
    <source>
        <dbReference type="ARBA" id="ARBA00022737"/>
    </source>
</evidence>
<dbReference type="Pfam" id="PF08609">
    <property type="entry name" value="Fes1"/>
    <property type="match status" value="1"/>
</dbReference>
<dbReference type="SUPFAM" id="SSF48371">
    <property type="entry name" value="ARM repeat"/>
    <property type="match status" value="1"/>
</dbReference>
<dbReference type="EMBL" id="LGRX02016404">
    <property type="protein sequence ID" value="KAK3262183.1"/>
    <property type="molecule type" value="Genomic_DNA"/>
</dbReference>
<evidence type="ECO:0000313" key="5">
    <source>
        <dbReference type="Proteomes" id="UP001190700"/>
    </source>
</evidence>
<evidence type="ECO:0000259" key="2">
    <source>
        <dbReference type="Pfam" id="PF08609"/>
    </source>
</evidence>
<comment type="caution">
    <text evidence="3">The sequence shown here is derived from an EMBL/GenBank/DDBJ whole genome shotgun (WGS) entry which is preliminary data.</text>
</comment>
<dbReference type="AlphaFoldDB" id="A0AAE0C8D9"/>
<dbReference type="Proteomes" id="UP001190700">
    <property type="component" value="Unassembled WGS sequence"/>
</dbReference>
<accession>A0AAE0C8D9</accession>
<reference evidence="3" key="2">
    <citation type="submission" date="2023-06" db="EMBL/GenBank/DDBJ databases">
        <title>Long-read-based genome assembly of the green algal bacterivore Cymbomonas tetramitiformis.</title>
        <authorList>
            <person name="Gyaltshen Y."/>
            <person name="Rozenberg A."/>
            <person name="Paasch A."/>
            <person name="Burns J.A."/>
            <person name="Warring S."/>
            <person name="Larson R."/>
            <person name="Maurer-Alcala X."/>
            <person name="Dacks J."/>
            <person name="Kim E."/>
        </authorList>
    </citation>
    <scope>NUCLEOTIDE SEQUENCE</scope>
    <source>
        <strain evidence="3">PLY_AMNH</strain>
    </source>
</reference>
<dbReference type="PANTHER" id="PTHR19316">
    <property type="entry name" value="PROTEIN FOLDING REGULATOR"/>
    <property type="match status" value="1"/>
</dbReference>
<dbReference type="InterPro" id="IPR011989">
    <property type="entry name" value="ARM-like"/>
</dbReference>
<dbReference type="InterPro" id="IPR050693">
    <property type="entry name" value="Hsp70_NEF-Inhibitors"/>
</dbReference>
<organism evidence="3 5">
    <name type="scientific">Cymbomonas tetramitiformis</name>
    <dbReference type="NCBI Taxonomy" id="36881"/>
    <lineage>
        <taxon>Eukaryota</taxon>
        <taxon>Viridiplantae</taxon>
        <taxon>Chlorophyta</taxon>
        <taxon>Pyramimonadophyceae</taxon>
        <taxon>Pyramimonadales</taxon>
        <taxon>Pyramimonadaceae</taxon>
        <taxon>Cymbomonas</taxon>
    </lineage>
</organism>
<protein>
    <recommendedName>
        <fullName evidence="2">Nucleotide exchange factor Fes1 domain-containing protein</fullName>
    </recommendedName>
</protein>